<dbReference type="RefSeq" id="WP_060822853.1">
    <property type="nucleotide sequence ID" value="NZ_LNJQ01000004.1"/>
</dbReference>
<organism evidence="1 2">
    <name type="scientific">Burkholderia savannae</name>
    <dbReference type="NCBI Taxonomy" id="1637837"/>
    <lineage>
        <taxon>Bacteria</taxon>
        <taxon>Pseudomonadati</taxon>
        <taxon>Pseudomonadota</taxon>
        <taxon>Betaproteobacteria</taxon>
        <taxon>Burkholderiales</taxon>
        <taxon>Burkholderiaceae</taxon>
        <taxon>Burkholderia</taxon>
        <taxon>pseudomallei group</taxon>
    </lineage>
</organism>
<dbReference type="EMBL" id="LNJQ01000004">
    <property type="protein sequence ID" value="KWZ38335.1"/>
    <property type="molecule type" value="Genomic_DNA"/>
</dbReference>
<keyword evidence="2" id="KW-1185">Reference proteome</keyword>
<reference evidence="1 2" key="1">
    <citation type="submission" date="2015-11" db="EMBL/GenBank/DDBJ databases">
        <authorList>
            <person name="Sahl J."/>
            <person name="Wagner D."/>
            <person name="Keim P."/>
        </authorList>
    </citation>
    <scope>NUCLEOTIDE SEQUENCE [LARGE SCALE GENOMIC DNA]</scope>
    <source>
        <strain evidence="1 2">BDU18</strain>
    </source>
</reference>
<accession>A0ABR5T563</accession>
<protein>
    <submittedName>
        <fullName evidence="1">Uncharacterized protein</fullName>
    </submittedName>
</protein>
<dbReference type="Proteomes" id="UP000070255">
    <property type="component" value="Unassembled WGS sequence"/>
</dbReference>
<evidence type="ECO:0000313" key="1">
    <source>
        <dbReference type="EMBL" id="KWZ38335.1"/>
    </source>
</evidence>
<proteinExistence type="predicted"/>
<name>A0ABR5T563_9BURK</name>
<sequence>MSSKTPDERSIWLRARAREVDDWKNRLGGVDLTPPLIQALQARADACLRCAQRKVRTANEADELRAEAEAVMPAHPPRLRRKRL</sequence>
<evidence type="ECO:0000313" key="2">
    <source>
        <dbReference type="Proteomes" id="UP000070255"/>
    </source>
</evidence>
<gene>
    <name evidence="1" type="ORF">WS72_26125</name>
</gene>
<comment type="caution">
    <text evidence="1">The sequence shown here is derived from an EMBL/GenBank/DDBJ whole genome shotgun (WGS) entry which is preliminary data.</text>
</comment>